<gene>
    <name evidence="2" type="ORF">UY58_C0003G0012</name>
</gene>
<dbReference type="AlphaFoldDB" id="A0A0G1WFM5"/>
<comment type="caution">
    <text evidence="2">The sequence shown here is derived from an EMBL/GenBank/DDBJ whole genome shotgun (WGS) entry which is preliminary data.</text>
</comment>
<dbReference type="Proteomes" id="UP000033982">
    <property type="component" value="Unassembled WGS sequence"/>
</dbReference>
<evidence type="ECO:0000313" key="3">
    <source>
        <dbReference type="Proteomes" id="UP000033982"/>
    </source>
</evidence>
<keyword evidence="1" id="KW-0175">Coiled coil</keyword>
<dbReference type="EMBL" id="LCQN01000003">
    <property type="protein sequence ID" value="KKW17435.1"/>
    <property type="molecule type" value="Genomic_DNA"/>
</dbReference>
<evidence type="ECO:0000256" key="1">
    <source>
        <dbReference type="SAM" id="Coils"/>
    </source>
</evidence>
<organism evidence="2 3">
    <name type="scientific">Candidatus Magasanikbacteria bacterium GW2011_GWA2_50_22</name>
    <dbReference type="NCBI Taxonomy" id="1619043"/>
    <lineage>
        <taxon>Bacteria</taxon>
        <taxon>Candidatus Magasanikiibacteriota</taxon>
    </lineage>
</organism>
<name>A0A0G1WFM5_9BACT</name>
<reference evidence="2 3" key="1">
    <citation type="journal article" date="2015" name="Nature">
        <title>rRNA introns, odd ribosomes, and small enigmatic genomes across a large radiation of phyla.</title>
        <authorList>
            <person name="Brown C.T."/>
            <person name="Hug L.A."/>
            <person name="Thomas B.C."/>
            <person name="Sharon I."/>
            <person name="Castelle C.J."/>
            <person name="Singh A."/>
            <person name="Wilkins M.J."/>
            <person name="Williams K.H."/>
            <person name="Banfield J.F."/>
        </authorList>
    </citation>
    <scope>NUCLEOTIDE SEQUENCE [LARGE SCALE GENOMIC DNA]</scope>
</reference>
<proteinExistence type="predicted"/>
<accession>A0A0G1WFM5</accession>
<sequence length="114" mass="13378">MSRFRLDNPSKQKPSEKIHVTLGALGDKIEAMRLALVELRRKIVVNEEELKRLQEESEGTDTYRSELATQIKNDWETFKIASRKHIRAIGQYERKQSQLQRISRGKKVVWEDGK</sequence>
<feature type="coiled-coil region" evidence="1">
    <location>
        <begin position="29"/>
        <end position="56"/>
    </location>
</feature>
<evidence type="ECO:0000313" key="2">
    <source>
        <dbReference type="EMBL" id="KKW17435.1"/>
    </source>
</evidence>
<protein>
    <submittedName>
        <fullName evidence="2">Uncharacterized protein</fullName>
    </submittedName>
</protein>